<keyword evidence="2" id="KW-1185">Reference proteome</keyword>
<dbReference type="EMBL" id="PQNY01000004">
    <property type="protein sequence ID" value="POS02414.1"/>
    <property type="molecule type" value="Genomic_DNA"/>
</dbReference>
<dbReference type="OrthoDB" id="9811416at2"/>
<dbReference type="RefSeq" id="WP_103725469.1">
    <property type="nucleotide sequence ID" value="NZ_PQNY01000004.1"/>
</dbReference>
<dbReference type="Proteomes" id="UP000237056">
    <property type="component" value="Unassembled WGS sequence"/>
</dbReference>
<protein>
    <submittedName>
        <fullName evidence="1">Outer membrane protein assembly factor BamA</fullName>
    </submittedName>
</protein>
<dbReference type="Gene3D" id="2.40.160.50">
    <property type="entry name" value="membrane protein fhac: a member of the omp85/tpsb transporter family"/>
    <property type="match status" value="1"/>
</dbReference>
<proteinExistence type="predicted"/>
<organism evidence="1 2">
    <name type="scientific">Flavobacterium croceum DSM 17960</name>
    <dbReference type="NCBI Taxonomy" id="1121886"/>
    <lineage>
        <taxon>Bacteria</taxon>
        <taxon>Pseudomonadati</taxon>
        <taxon>Bacteroidota</taxon>
        <taxon>Flavobacteriia</taxon>
        <taxon>Flavobacteriales</taxon>
        <taxon>Flavobacteriaceae</taxon>
        <taxon>Flavobacterium</taxon>
    </lineage>
</organism>
<reference evidence="1 2" key="1">
    <citation type="submission" date="2018-01" db="EMBL/GenBank/DDBJ databases">
        <title>Genomic Encyclopedia of Type Strains, Phase I: the one thousand microbial genomes (KMG-I) project.</title>
        <authorList>
            <person name="Goeker M."/>
        </authorList>
    </citation>
    <scope>NUCLEOTIDE SEQUENCE [LARGE SCALE GENOMIC DNA]</scope>
    <source>
        <strain evidence="1 2">DSM 17960</strain>
    </source>
</reference>
<name>A0A2S4N9P8_9FLAO</name>
<dbReference type="AlphaFoldDB" id="A0A2S4N9P8"/>
<gene>
    <name evidence="1" type="ORF">Q361_104135</name>
</gene>
<sequence>MRYLYLYLYFILPFALFSQSKSLNIIGKDKHETDIINNFDYKKSFSNEEQAEKEINLLVDKLKHQGYFGVEITDKTQTAKSLDITLSLGQKVNEFILKIPKEWTSIINEKEEKKISTNQLDAYLSQILNGLDKKGYSLAKVSLANIFTKKEIAYADILITSEEKKREVNDIVINGYTKFPKSYKKQLQKSFKKNLFSQEQLQILNKNLNTIRFVKQIKNPEVLFTKDSTKIYVYIEKIKANSFDGLIGFSNSESQKINFNGYLDINLANILNSGEQSHIYWKSNGNQQKTFQLDFEIPYIFNTPILTKFGLSIVKQDSTFQNSKTYIHFGHQFNANTKVYLGYQKQESSDIRNQNSTLINDYIAHFYTAEYSFIQYNNYAILFPEKAIFTAKIGTGTRNSKFKTNQQYFIDMATSYNYAINSKNNLYLKNSIQHLKSNQYLTNELYRFGGVNSFRGFGENVLQGNTFIALLSEYRYLLSNNLYIHSVLDIGYLQDKTLNLNRKLWSSGIGLGIRTQSGLLNIIYANGNTDNQTFNFKNSVFQISFKNTF</sequence>
<accession>A0A2S4N9P8</accession>
<evidence type="ECO:0000313" key="1">
    <source>
        <dbReference type="EMBL" id="POS02414.1"/>
    </source>
</evidence>
<evidence type="ECO:0000313" key="2">
    <source>
        <dbReference type="Proteomes" id="UP000237056"/>
    </source>
</evidence>
<comment type="caution">
    <text evidence="1">The sequence shown here is derived from an EMBL/GenBank/DDBJ whole genome shotgun (WGS) entry which is preliminary data.</text>
</comment>